<name>X1DUT4_9ZZZZ</name>
<evidence type="ECO:0000313" key="1">
    <source>
        <dbReference type="EMBL" id="GAH24796.1"/>
    </source>
</evidence>
<accession>X1DUT4</accession>
<proteinExistence type="predicted"/>
<organism evidence="1">
    <name type="scientific">marine sediment metagenome</name>
    <dbReference type="NCBI Taxonomy" id="412755"/>
    <lineage>
        <taxon>unclassified sequences</taxon>
        <taxon>metagenomes</taxon>
        <taxon>ecological metagenomes</taxon>
    </lineage>
</organism>
<dbReference type="EMBL" id="BARU01000778">
    <property type="protein sequence ID" value="GAH24796.1"/>
    <property type="molecule type" value="Genomic_DNA"/>
</dbReference>
<sequence length="72" mass="8484">MKRISLGKEDWGFKISGKDGHLEMFIPKKHEYPFEEMTVVAVSMMRICQAIGALLDEYLKEKQPVKKFYMEK</sequence>
<comment type="caution">
    <text evidence="1">The sequence shown here is derived from an EMBL/GenBank/DDBJ whole genome shotgun (WGS) entry which is preliminary data.</text>
</comment>
<gene>
    <name evidence="1" type="ORF">S03H2_02358</name>
</gene>
<dbReference type="AlphaFoldDB" id="X1DUT4"/>
<reference evidence="1" key="1">
    <citation type="journal article" date="2014" name="Front. Microbiol.">
        <title>High frequency of phylogenetically diverse reductive dehalogenase-homologous genes in deep subseafloor sedimentary metagenomes.</title>
        <authorList>
            <person name="Kawai M."/>
            <person name="Futagami T."/>
            <person name="Toyoda A."/>
            <person name="Takaki Y."/>
            <person name="Nishi S."/>
            <person name="Hori S."/>
            <person name="Arai W."/>
            <person name="Tsubouchi T."/>
            <person name="Morono Y."/>
            <person name="Uchiyama I."/>
            <person name="Ito T."/>
            <person name="Fujiyama A."/>
            <person name="Inagaki F."/>
            <person name="Takami H."/>
        </authorList>
    </citation>
    <scope>NUCLEOTIDE SEQUENCE</scope>
    <source>
        <strain evidence="1">Expedition CK06-06</strain>
    </source>
</reference>
<protein>
    <submittedName>
        <fullName evidence="1">Uncharacterized protein</fullName>
    </submittedName>
</protein>